<protein>
    <recommendedName>
        <fullName evidence="3">C-type lectin domain-containing protein</fullName>
    </recommendedName>
</protein>
<evidence type="ECO:0000313" key="5">
    <source>
        <dbReference type="Proteomes" id="UP000230233"/>
    </source>
</evidence>
<dbReference type="CDD" id="cd00037">
    <property type="entry name" value="CLECT"/>
    <property type="match status" value="1"/>
</dbReference>
<accession>A0A2G5TD71</accession>
<dbReference type="PROSITE" id="PS50041">
    <property type="entry name" value="C_TYPE_LECTIN_2"/>
    <property type="match status" value="1"/>
</dbReference>
<evidence type="ECO:0000256" key="1">
    <source>
        <dbReference type="SAM" id="MobiDB-lite"/>
    </source>
</evidence>
<keyword evidence="5" id="KW-1185">Reference proteome</keyword>
<keyword evidence="2" id="KW-0472">Membrane</keyword>
<dbReference type="STRING" id="1611254.A0A2G5TD71"/>
<comment type="caution">
    <text evidence="4">The sequence shown here is derived from an EMBL/GenBank/DDBJ whole genome shotgun (WGS) entry which is preliminary data.</text>
</comment>
<dbReference type="Gene3D" id="3.10.100.10">
    <property type="entry name" value="Mannose-Binding Protein A, subunit A"/>
    <property type="match status" value="1"/>
</dbReference>
<feature type="compositionally biased region" description="Basic residues" evidence="1">
    <location>
        <begin position="73"/>
        <end position="88"/>
    </location>
</feature>
<proteinExistence type="predicted"/>
<keyword evidence="2" id="KW-0812">Transmembrane</keyword>
<keyword evidence="2" id="KW-1133">Transmembrane helix</keyword>
<dbReference type="AlphaFoldDB" id="A0A2G5TD71"/>
<feature type="region of interest" description="Disordered" evidence="1">
    <location>
        <begin position="1"/>
        <end position="22"/>
    </location>
</feature>
<dbReference type="Proteomes" id="UP000230233">
    <property type="component" value="Chromosome V"/>
</dbReference>
<dbReference type="SUPFAM" id="SSF56436">
    <property type="entry name" value="C-type lectin-like"/>
    <property type="match status" value="1"/>
</dbReference>
<dbReference type="InterPro" id="IPR016187">
    <property type="entry name" value="CTDL_fold"/>
</dbReference>
<feature type="transmembrane region" description="Helical" evidence="2">
    <location>
        <begin position="38"/>
        <end position="57"/>
    </location>
</feature>
<dbReference type="PANTHER" id="PTHR47517:SF2">
    <property type="entry name" value="C-TYPE LECTIN DOMAIN-CONTAINING PROTEIN"/>
    <property type="match status" value="1"/>
</dbReference>
<feature type="region of interest" description="Disordered" evidence="1">
    <location>
        <begin position="61"/>
        <end position="105"/>
    </location>
</feature>
<dbReference type="InterPro" id="IPR016186">
    <property type="entry name" value="C-type_lectin-like/link_sf"/>
</dbReference>
<dbReference type="EMBL" id="PDUG01000005">
    <property type="protein sequence ID" value="PIC25315.1"/>
    <property type="molecule type" value="Genomic_DNA"/>
</dbReference>
<feature type="domain" description="C-type lectin" evidence="3">
    <location>
        <begin position="115"/>
        <end position="269"/>
    </location>
</feature>
<dbReference type="SMART" id="SM00034">
    <property type="entry name" value="CLECT"/>
    <property type="match status" value="1"/>
</dbReference>
<gene>
    <name evidence="4" type="primary">Cnig_chr_V.g18292</name>
    <name evidence="4" type="ORF">B9Z55_018292</name>
</gene>
<evidence type="ECO:0000256" key="2">
    <source>
        <dbReference type="SAM" id="Phobius"/>
    </source>
</evidence>
<evidence type="ECO:0000313" key="4">
    <source>
        <dbReference type="EMBL" id="PIC25315.1"/>
    </source>
</evidence>
<organism evidence="4 5">
    <name type="scientific">Caenorhabditis nigoni</name>
    <dbReference type="NCBI Taxonomy" id="1611254"/>
    <lineage>
        <taxon>Eukaryota</taxon>
        <taxon>Metazoa</taxon>
        <taxon>Ecdysozoa</taxon>
        <taxon>Nematoda</taxon>
        <taxon>Chromadorea</taxon>
        <taxon>Rhabditida</taxon>
        <taxon>Rhabditina</taxon>
        <taxon>Rhabditomorpha</taxon>
        <taxon>Rhabditoidea</taxon>
        <taxon>Rhabditidae</taxon>
        <taxon>Peloderinae</taxon>
        <taxon>Caenorhabditis</taxon>
    </lineage>
</organism>
<dbReference type="PANTHER" id="PTHR47517">
    <property type="entry name" value="C-TYPE LECTIN-RELATED"/>
    <property type="match status" value="1"/>
</dbReference>
<dbReference type="InterPro" id="IPR001304">
    <property type="entry name" value="C-type_lectin-like"/>
</dbReference>
<reference evidence="5" key="1">
    <citation type="submission" date="2017-10" db="EMBL/GenBank/DDBJ databases">
        <title>Rapid genome shrinkage in a self-fertile nematode reveals novel sperm competition proteins.</title>
        <authorList>
            <person name="Yin D."/>
            <person name="Schwarz E.M."/>
            <person name="Thomas C.G."/>
            <person name="Felde R.L."/>
            <person name="Korf I.F."/>
            <person name="Cutter A.D."/>
            <person name="Schartner C.M."/>
            <person name="Ralston E.J."/>
            <person name="Meyer B.J."/>
            <person name="Haag E.S."/>
        </authorList>
    </citation>
    <scope>NUCLEOTIDE SEQUENCE [LARGE SCALE GENOMIC DNA]</scope>
    <source>
        <strain evidence="5">JU1422</strain>
    </source>
</reference>
<evidence type="ECO:0000259" key="3">
    <source>
        <dbReference type="PROSITE" id="PS50041"/>
    </source>
</evidence>
<sequence>MRSNGLMDKRQEPDSDGTPDNQMAYGKMVMVLNEEMKLSILIFFCFLGPILAAIGRYDSSSSWSSESHEGRGSHGHGHGHGHGGRPRPPRPPVGPRPPREKTNCPAGWMLFKRPQGNWCVKVFVGQFNHFQSETNCVGQGAKLTGLQTDEERLKVAGAGLQLIHQNGFQQSTLWLGAKRKASCPTIGICAPKDAFEWTDGHTTGTDGFGWHPGQPDGSWRNGFGHEDCALQFLFASGTTSQVWPGFIHGQLNDRWCQYSDNNSRLYACGKLAT</sequence>
<name>A0A2G5TD71_9PELO</name>